<dbReference type="EMBL" id="WSZK01000036">
    <property type="protein sequence ID" value="MWG36452.1"/>
    <property type="molecule type" value="Genomic_DNA"/>
</dbReference>
<reference evidence="1 2" key="1">
    <citation type="submission" date="2019-12" db="EMBL/GenBank/DDBJ databases">
        <title>Halocatena pleomorpha gen. nov. sp. nov., an extremely halophilic archaeon of family Halobacteriaceae isolated from saltpan soil.</title>
        <authorList>
            <person name="Pal Y."/>
            <person name="Verma A."/>
            <person name="Krishnamurthi S."/>
            <person name="Kumar P."/>
        </authorList>
    </citation>
    <scope>NUCLEOTIDE SEQUENCE [LARGE SCALE GENOMIC DNA]</scope>
    <source>
        <strain evidence="1 2">JCM 16495</strain>
    </source>
</reference>
<dbReference type="AlphaFoldDB" id="A0A6B0GNR8"/>
<dbReference type="RefSeq" id="WP_158206108.1">
    <property type="nucleotide sequence ID" value="NZ_WSZK01000036.1"/>
</dbReference>
<proteinExistence type="predicted"/>
<gene>
    <name evidence="1" type="ORF">GQS65_18510</name>
</gene>
<evidence type="ECO:0000313" key="2">
    <source>
        <dbReference type="Proteomes" id="UP000451471"/>
    </source>
</evidence>
<dbReference type="Proteomes" id="UP000451471">
    <property type="component" value="Unassembled WGS sequence"/>
</dbReference>
<evidence type="ECO:0000313" key="1">
    <source>
        <dbReference type="EMBL" id="MWG36452.1"/>
    </source>
</evidence>
<name>A0A6B0GNR8_9EURY</name>
<comment type="caution">
    <text evidence="1">The sequence shown here is derived from an EMBL/GenBank/DDBJ whole genome shotgun (WGS) entry which is preliminary data.</text>
</comment>
<accession>A0A6B0GNR8</accession>
<organism evidence="1 2">
    <name type="scientific">Halomarina oriensis</name>
    <dbReference type="NCBI Taxonomy" id="671145"/>
    <lineage>
        <taxon>Archaea</taxon>
        <taxon>Methanobacteriati</taxon>
        <taxon>Methanobacteriota</taxon>
        <taxon>Stenosarchaea group</taxon>
        <taxon>Halobacteria</taxon>
        <taxon>Halobacteriales</taxon>
        <taxon>Natronomonadaceae</taxon>
        <taxon>Halomarina</taxon>
    </lineage>
</organism>
<protein>
    <submittedName>
        <fullName evidence="1">Uncharacterized protein</fullName>
    </submittedName>
</protein>
<sequence>MTTDSPLSSARSVDLPTDHDLDAHLTAIEAALSATGFAECEYTYSFLDTTEYPSVTVYAVPPEGCGELADAFCDVATVFDVEYHSARRFEDSCLELTFFAWTDADTDTDDADTDADAEGVASTVRLDNGSGVRERHGDFQLSGPAHNGERRLFLNSAFKPGIIEDAAQNDATVTFLRDGETVHEGRLAGYDLVDTEKLHYAIDVAE</sequence>
<keyword evidence="2" id="KW-1185">Reference proteome</keyword>